<evidence type="ECO:0000313" key="1">
    <source>
        <dbReference type="Proteomes" id="UP000887574"/>
    </source>
</evidence>
<keyword evidence="1" id="KW-1185">Reference proteome</keyword>
<dbReference type="WBParaSite" id="jg12231">
    <property type="protein sequence ID" value="jg12231"/>
    <property type="gene ID" value="jg12231"/>
</dbReference>
<accession>A0A915CTF6</accession>
<sequence>MAPPRKPQLFAQRLLLLHVRGPQGFRELRTVDGREYPICCVDDAESKTHEKLLVQVLVFGRPQAPLDLWEEFSDTMYDTRGTRDNEALRLRRQRVRAAQLIIMDEMSMARRDLFDAVENICV</sequence>
<name>A0A915CTF6_9BILA</name>
<protein>
    <submittedName>
        <fullName evidence="2">DNA helicase</fullName>
    </submittedName>
</protein>
<dbReference type="Proteomes" id="UP000887574">
    <property type="component" value="Unplaced"/>
</dbReference>
<dbReference type="AlphaFoldDB" id="A0A915CTF6"/>
<evidence type="ECO:0000313" key="2">
    <source>
        <dbReference type="WBParaSite" id="jg12231"/>
    </source>
</evidence>
<organism evidence="1 2">
    <name type="scientific">Ditylenchus dipsaci</name>
    <dbReference type="NCBI Taxonomy" id="166011"/>
    <lineage>
        <taxon>Eukaryota</taxon>
        <taxon>Metazoa</taxon>
        <taxon>Ecdysozoa</taxon>
        <taxon>Nematoda</taxon>
        <taxon>Chromadorea</taxon>
        <taxon>Rhabditida</taxon>
        <taxon>Tylenchina</taxon>
        <taxon>Tylenchomorpha</taxon>
        <taxon>Sphaerularioidea</taxon>
        <taxon>Anguinidae</taxon>
        <taxon>Anguininae</taxon>
        <taxon>Ditylenchus</taxon>
    </lineage>
</organism>
<proteinExistence type="predicted"/>
<reference evidence="2" key="1">
    <citation type="submission" date="2022-11" db="UniProtKB">
        <authorList>
            <consortium name="WormBaseParasite"/>
        </authorList>
    </citation>
    <scope>IDENTIFICATION</scope>
</reference>